<dbReference type="Proteomes" id="UP000076447">
    <property type="component" value="Unassembled WGS sequence"/>
</dbReference>
<organism evidence="2 3">
    <name type="scientific">Oerskovia enterophila</name>
    <dbReference type="NCBI Taxonomy" id="43678"/>
    <lineage>
        <taxon>Bacteria</taxon>
        <taxon>Bacillati</taxon>
        <taxon>Actinomycetota</taxon>
        <taxon>Actinomycetes</taxon>
        <taxon>Micrococcales</taxon>
        <taxon>Cellulomonadaceae</taxon>
        <taxon>Oerskovia</taxon>
    </lineage>
</organism>
<dbReference type="EMBL" id="LRIE01000073">
    <property type="protein sequence ID" value="KZM35143.1"/>
    <property type="molecule type" value="Genomic_DNA"/>
</dbReference>
<evidence type="ECO:0000256" key="1">
    <source>
        <dbReference type="SAM" id="MobiDB-lite"/>
    </source>
</evidence>
<feature type="compositionally biased region" description="Polar residues" evidence="1">
    <location>
        <begin position="1"/>
        <end position="12"/>
    </location>
</feature>
<dbReference type="PANTHER" id="PTHR28004:SF2">
    <property type="entry name" value="D-SERINE DEHYDRATASE"/>
    <property type="match status" value="1"/>
</dbReference>
<dbReference type="SUPFAM" id="SSF51419">
    <property type="entry name" value="PLP-binding barrel"/>
    <property type="match status" value="1"/>
</dbReference>
<reference evidence="2 3" key="1">
    <citation type="submission" date="2016-01" db="EMBL/GenBank/DDBJ databases">
        <title>Genome sequence of Oerskovia enterophila VJag, an agar and cellulose degrading bacterium.</title>
        <authorList>
            <person name="Poehlein A."/>
            <person name="Jag V."/>
            <person name="Bengelsdorf F."/>
            <person name="Duerre P."/>
            <person name="Daniel R."/>
        </authorList>
    </citation>
    <scope>NUCLEOTIDE SEQUENCE [LARGE SCALE GENOMIC DNA]</scope>
    <source>
        <strain evidence="2 3">VJag</strain>
    </source>
</reference>
<evidence type="ECO:0000313" key="3">
    <source>
        <dbReference type="Proteomes" id="UP000076447"/>
    </source>
</evidence>
<feature type="region of interest" description="Disordered" evidence="1">
    <location>
        <begin position="1"/>
        <end position="44"/>
    </location>
</feature>
<protein>
    <submittedName>
        <fullName evidence="2">D-threonine aldolase</fullName>
        <ecNumber evidence="2">4.1.2.42</ecNumber>
    </submittedName>
</protein>
<name>A0A163RF09_9CELL</name>
<dbReference type="GO" id="GO:0043876">
    <property type="term" value="F:D-threonine aldolase activity"/>
    <property type="evidence" value="ECO:0007669"/>
    <property type="project" value="UniProtKB-EC"/>
</dbReference>
<dbReference type="PANTHER" id="PTHR28004">
    <property type="entry name" value="ZGC:162816-RELATED"/>
    <property type="match status" value="1"/>
</dbReference>
<dbReference type="STRING" id="43678.OJAG_21110"/>
<dbReference type="OrthoDB" id="2445260at2"/>
<comment type="caution">
    <text evidence="2">The sequence shown here is derived from an EMBL/GenBank/DDBJ whole genome shotgun (WGS) entry which is preliminary data.</text>
</comment>
<feature type="compositionally biased region" description="Basic and acidic residues" evidence="1">
    <location>
        <begin position="15"/>
        <end position="39"/>
    </location>
</feature>
<dbReference type="Gene3D" id="3.20.20.10">
    <property type="entry name" value="Alanine racemase"/>
    <property type="match status" value="1"/>
</dbReference>
<evidence type="ECO:0000313" key="2">
    <source>
        <dbReference type="EMBL" id="KZM35143.1"/>
    </source>
</evidence>
<dbReference type="GO" id="GO:0036088">
    <property type="term" value="P:D-serine catabolic process"/>
    <property type="evidence" value="ECO:0007669"/>
    <property type="project" value="TreeGrafter"/>
</dbReference>
<dbReference type="AlphaFoldDB" id="A0A163RF09"/>
<sequence>MTSTPVQSSTQDPPARSHAEGATDRSRSSGSSEETRTLGDRLSAATERVPGPVAVVDLDVFDANARELLARAGGVPVRLASKSVRVRSLVERAGRLGFTGIMAYSLAEALWLVEQGARDVLVAYPTVDRRALAELAADPAARREITLMVDDVAQVALVATALSGHRGADAAERRSEGAAEAGTPPVLLCLDIDASLRLGVGPFTVHLGTRRSPVHTPAEAAALAHAIGTVPGLRVRGLMFYEAQVAGLPDTSPAVRLVKKASVADLSTRRGEVIAAVRDAVGHELELVNSGGTGSLETSAADPVVTEVTSGSGLFVPGLFDGYRSFVPHPSAYFGLDVVRVPAPGYATAFAGGYVASGPAGAARVPRVVEPGWRLTSSEGVGEVQTPLHVARGRRDARELAVGDRVWFRHAKAGELMERFDRVQLVRGDQVVEEVPTYRGEGKNFG</sequence>
<dbReference type="GO" id="GO:0008721">
    <property type="term" value="F:D-serine ammonia-lyase activity"/>
    <property type="evidence" value="ECO:0007669"/>
    <property type="project" value="TreeGrafter"/>
</dbReference>
<dbReference type="PATRIC" id="fig|43678.3.peg.2201"/>
<accession>A0A163RF09</accession>
<dbReference type="EC" id="4.1.2.42" evidence="2"/>
<proteinExistence type="predicted"/>
<dbReference type="InterPro" id="IPR051466">
    <property type="entry name" value="D-amino_acid_metab_enzyme"/>
</dbReference>
<keyword evidence="2" id="KW-0456">Lyase</keyword>
<dbReference type="InterPro" id="IPR029066">
    <property type="entry name" value="PLP-binding_barrel"/>
</dbReference>
<dbReference type="RefSeq" id="WP_082848984.1">
    <property type="nucleotide sequence ID" value="NZ_LRIE01000073.1"/>
</dbReference>
<gene>
    <name evidence="2" type="ORF">OJAG_21110</name>
</gene>